<sequence>MILHLKIQIIPLKVLLCVILGALLQNLYFLIFHLNQEEMISLQPQILNHTLQKIQQVSQL</sequence>
<gene>
    <name evidence="1" type="ORF">K488DRAFT_92470</name>
</gene>
<protein>
    <submittedName>
        <fullName evidence="1">Uncharacterized protein</fullName>
    </submittedName>
</protein>
<evidence type="ECO:0000313" key="2">
    <source>
        <dbReference type="Proteomes" id="UP000814128"/>
    </source>
</evidence>
<reference evidence="1" key="2">
    <citation type="journal article" date="2022" name="New Phytol.">
        <title>Evolutionary transition to the ectomycorrhizal habit in the genomes of a hyperdiverse lineage of mushroom-forming fungi.</title>
        <authorList>
            <person name="Looney B."/>
            <person name="Miyauchi S."/>
            <person name="Morin E."/>
            <person name="Drula E."/>
            <person name="Courty P.E."/>
            <person name="Kohler A."/>
            <person name="Kuo A."/>
            <person name="LaButti K."/>
            <person name="Pangilinan J."/>
            <person name="Lipzen A."/>
            <person name="Riley R."/>
            <person name="Andreopoulos W."/>
            <person name="He G."/>
            <person name="Johnson J."/>
            <person name="Nolan M."/>
            <person name="Tritt A."/>
            <person name="Barry K.W."/>
            <person name="Grigoriev I.V."/>
            <person name="Nagy L.G."/>
            <person name="Hibbett D."/>
            <person name="Henrissat B."/>
            <person name="Matheny P.B."/>
            <person name="Labbe J."/>
            <person name="Martin F.M."/>
        </authorList>
    </citation>
    <scope>NUCLEOTIDE SEQUENCE</scope>
    <source>
        <strain evidence="1">EC-137</strain>
    </source>
</reference>
<reference evidence="1" key="1">
    <citation type="submission" date="2021-02" db="EMBL/GenBank/DDBJ databases">
        <authorList>
            <consortium name="DOE Joint Genome Institute"/>
            <person name="Ahrendt S."/>
            <person name="Looney B.P."/>
            <person name="Miyauchi S."/>
            <person name="Morin E."/>
            <person name="Drula E."/>
            <person name="Courty P.E."/>
            <person name="Chicoki N."/>
            <person name="Fauchery L."/>
            <person name="Kohler A."/>
            <person name="Kuo A."/>
            <person name="Labutti K."/>
            <person name="Pangilinan J."/>
            <person name="Lipzen A."/>
            <person name="Riley R."/>
            <person name="Andreopoulos W."/>
            <person name="He G."/>
            <person name="Johnson J."/>
            <person name="Barry K.W."/>
            <person name="Grigoriev I.V."/>
            <person name="Nagy L."/>
            <person name="Hibbett D."/>
            <person name="Henrissat B."/>
            <person name="Matheny P.B."/>
            <person name="Labbe J."/>
            <person name="Martin F."/>
        </authorList>
    </citation>
    <scope>NUCLEOTIDE SEQUENCE</scope>
    <source>
        <strain evidence="1">EC-137</strain>
    </source>
</reference>
<accession>A0ACB8Q4E0</accession>
<dbReference type="EMBL" id="MU274486">
    <property type="protein sequence ID" value="KAI0026492.1"/>
    <property type="molecule type" value="Genomic_DNA"/>
</dbReference>
<proteinExistence type="predicted"/>
<name>A0ACB8Q4E0_9AGAM</name>
<evidence type="ECO:0000313" key="1">
    <source>
        <dbReference type="EMBL" id="KAI0026492.1"/>
    </source>
</evidence>
<keyword evidence="2" id="KW-1185">Reference proteome</keyword>
<organism evidence="1 2">
    <name type="scientific">Vararia minispora EC-137</name>
    <dbReference type="NCBI Taxonomy" id="1314806"/>
    <lineage>
        <taxon>Eukaryota</taxon>
        <taxon>Fungi</taxon>
        <taxon>Dikarya</taxon>
        <taxon>Basidiomycota</taxon>
        <taxon>Agaricomycotina</taxon>
        <taxon>Agaricomycetes</taxon>
        <taxon>Russulales</taxon>
        <taxon>Lachnocladiaceae</taxon>
        <taxon>Vararia</taxon>
    </lineage>
</organism>
<comment type="caution">
    <text evidence="1">The sequence shown here is derived from an EMBL/GenBank/DDBJ whole genome shotgun (WGS) entry which is preliminary data.</text>
</comment>
<dbReference type="Proteomes" id="UP000814128">
    <property type="component" value="Unassembled WGS sequence"/>
</dbReference>